<feature type="domain" description="Transcription regulator PadR N-terminal" evidence="1">
    <location>
        <begin position="9"/>
        <end position="84"/>
    </location>
</feature>
<dbReference type="InterPro" id="IPR005149">
    <property type="entry name" value="Tscrpt_reg_PadR_N"/>
</dbReference>
<evidence type="ECO:0000313" key="3">
    <source>
        <dbReference type="Proteomes" id="UP000291483"/>
    </source>
</evidence>
<dbReference type="PANTHER" id="PTHR33169:SF14">
    <property type="entry name" value="TRANSCRIPTIONAL REGULATOR RV3488"/>
    <property type="match status" value="1"/>
</dbReference>
<dbReference type="InterPro" id="IPR052509">
    <property type="entry name" value="Metal_resp_DNA-bind_regulator"/>
</dbReference>
<name>A0A4Q8ANV6_9MICO</name>
<evidence type="ECO:0000313" key="2">
    <source>
        <dbReference type="EMBL" id="RZU65639.1"/>
    </source>
</evidence>
<dbReference type="Gene3D" id="1.10.10.10">
    <property type="entry name" value="Winged helix-like DNA-binding domain superfamily/Winged helix DNA-binding domain"/>
    <property type="match status" value="1"/>
</dbReference>
<accession>A0A4Q8ANV6</accession>
<evidence type="ECO:0000259" key="1">
    <source>
        <dbReference type="Pfam" id="PF03551"/>
    </source>
</evidence>
<dbReference type="InterPro" id="IPR036390">
    <property type="entry name" value="WH_DNA-bd_sf"/>
</dbReference>
<comment type="caution">
    <text evidence="2">The sequence shown here is derived from an EMBL/GenBank/DDBJ whole genome shotgun (WGS) entry which is preliminary data.</text>
</comment>
<dbReference type="InterPro" id="IPR036388">
    <property type="entry name" value="WH-like_DNA-bd_sf"/>
</dbReference>
<dbReference type="RefSeq" id="WP_130505970.1">
    <property type="nucleotide sequence ID" value="NZ_SHLC01000001.1"/>
</dbReference>
<dbReference type="SUPFAM" id="SSF46785">
    <property type="entry name" value="Winged helix' DNA-binding domain"/>
    <property type="match status" value="1"/>
</dbReference>
<protein>
    <submittedName>
        <fullName evidence="2">PadR family transcriptional regulator</fullName>
    </submittedName>
</protein>
<organism evidence="2 3">
    <name type="scientific">Microterricola gilva</name>
    <dbReference type="NCBI Taxonomy" id="393267"/>
    <lineage>
        <taxon>Bacteria</taxon>
        <taxon>Bacillati</taxon>
        <taxon>Actinomycetota</taxon>
        <taxon>Actinomycetes</taxon>
        <taxon>Micrococcales</taxon>
        <taxon>Microbacteriaceae</taxon>
        <taxon>Microterricola</taxon>
    </lineage>
</organism>
<dbReference type="OrthoDB" id="8443918at2"/>
<sequence>MRTYTTLMVLGAVKQFEPVHGYFLRRELATWHADEWANTRPGSIYNALKSLVRDGYITEVDTESDGSYPARTRYSISATGEVELLRMLRDTLWEVETFDTRAALALTSFMFFLSREEVVAGLAHRISKIDALVTSNSFHIEDTMRSETTPKYVREVFELASARLRAEQLWAQQLVSRVKAGEYAFAGEAGAGGNAGARDAETPATR</sequence>
<dbReference type="EMBL" id="SHLC01000001">
    <property type="protein sequence ID" value="RZU65639.1"/>
    <property type="molecule type" value="Genomic_DNA"/>
</dbReference>
<dbReference type="Pfam" id="PF03551">
    <property type="entry name" value="PadR"/>
    <property type="match status" value="1"/>
</dbReference>
<keyword evidence="3" id="KW-1185">Reference proteome</keyword>
<gene>
    <name evidence="2" type="ORF">EV379_1973</name>
</gene>
<proteinExistence type="predicted"/>
<reference evidence="2 3" key="1">
    <citation type="submission" date="2019-02" db="EMBL/GenBank/DDBJ databases">
        <title>Sequencing the genomes of 1000 actinobacteria strains.</title>
        <authorList>
            <person name="Klenk H.-P."/>
        </authorList>
    </citation>
    <scope>NUCLEOTIDE SEQUENCE [LARGE SCALE GENOMIC DNA]</scope>
    <source>
        <strain evidence="2 3">DSM 18319</strain>
    </source>
</reference>
<dbReference type="Proteomes" id="UP000291483">
    <property type="component" value="Unassembled WGS sequence"/>
</dbReference>
<dbReference type="AlphaFoldDB" id="A0A4Q8ANV6"/>
<dbReference type="PANTHER" id="PTHR33169">
    <property type="entry name" value="PADR-FAMILY TRANSCRIPTIONAL REGULATOR"/>
    <property type="match status" value="1"/>
</dbReference>